<keyword evidence="3" id="KW-1185">Reference proteome</keyword>
<protein>
    <submittedName>
        <fullName evidence="2">Uncharacterized protein</fullName>
    </submittedName>
</protein>
<accession>A0A1X6P6R6</accession>
<feature type="region of interest" description="Disordered" evidence="1">
    <location>
        <begin position="1"/>
        <end position="22"/>
    </location>
</feature>
<dbReference type="EMBL" id="KV918866">
    <property type="protein sequence ID" value="OSX76456.1"/>
    <property type="molecule type" value="Genomic_DNA"/>
</dbReference>
<proteinExistence type="predicted"/>
<sequence>MVMDAPPPVDGNDAPAPPRGPVRTAVDLAVDVVGRPAAEAVKPAVAAFKDAYPRGGSVVDDVARTVGGAAERVTTVADEAIAQRVQRAQKARAEAERAAVATKADLTRRSRAVVDAAAAELSAEEVTRVSSTGVAFLSALAAAVAHIAHRGLDVADSAADALSIARPAPRAVPAPGPAVAGGAAVAVGAEPSYAAVVSEGPAVEYPSEGARLARRALALTTRLTSAGRSKYVAMETARSGSVVGGVMRTARDAAGLFGGVVGGVASRATAYSGVGGPFVRGVASAVVEVVGASSAEPPAAAPTATVDLVTTPVPPPSTSPIDRTGESVGVMDVSSPSSTNLLSTLDGLGGAGKSIVA</sequence>
<organism evidence="2 3">
    <name type="scientific">Porphyra umbilicalis</name>
    <name type="common">Purple laver</name>
    <name type="synonym">Red alga</name>
    <dbReference type="NCBI Taxonomy" id="2786"/>
    <lineage>
        <taxon>Eukaryota</taxon>
        <taxon>Rhodophyta</taxon>
        <taxon>Bangiophyceae</taxon>
        <taxon>Bangiales</taxon>
        <taxon>Bangiaceae</taxon>
        <taxon>Porphyra</taxon>
    </lineage>
</organism>
<evidence type="ECO:0000313" key="2">
    <source>
        <dbReference type="EMBL" id="OSX76456.1"/>
    </source>
</evidence>
<dbReference type="Proteomes" id="UP000218209">
    <property type="component" value="Unassembled WGS sequence"/>
</dbReference>
<reference evidence="2 3" key="1">
    <citation type="submission" date="2017-03" db="EMBL/GenBank/DDBJ databases">
        <title>WGS assembly of Porphyra umbilicalis.</title>
        <authorList>
            <person name="Brawley S.H."/>
            <person name="Blouin N.A."/>
            <person name="Ficko-Blean E."/>
            <person name="Wheeler G.L."/>
            <person name="Lohr M."/>
            <person name="Goodson H.V."/>
            <person name="Jenkins J.W."/>
            <person name="Blaby-Haas C.E."/>
            <person name="Helliwell K.E."/>
            <person name="Chan C."/>
            <person name="Marriage T."/>
            <person name="Bhattacharya D."/>
            <person name="Klein A.S."/>
            <person name="Badis Y."/>
            <person name="Brodie J."/>
            <person name="Cao Y."/>
            <person name="Collen J."/>
            <person name="Dittami S.M."/>
            <person name="Gachon C.M."/>
            <person name="Green B.R."/>
            <person name="Karpowicz S."/>
            <person name="Kim J.W."/>
            <person name="Kudahl U."/>
            <person name="Lin S."/>
            <person name="Michel G."/>
            <person name="Mittag M."/>
            <person name="Olson B.J."/>
            <person name="Pangilinan J."/>
            <person name="Peng Y."/>
            <person name="Qiu H."/>
            <person name="Shu S."/>
            <person name="Singer J.T."/>
            <person name="Smith A.G."/>
            <person name="Sprecher B.N."/>
            <person name="Wagner V."/>
            <person name="Wang W."/>
            <person name="Wang Z.-Y."/>
            <person name="Yan J."/>
            <person name="Yarish C."/>
            <person name="Zoeuner-Riek S."/>
            <person name="Zhuang Y."/>
            <person name="Zou Y."/>
            <person name="Lindquist E.A."/>
            <person name="Grimwood J."/>
            <person name="Barry K."/>
            <person name="Rokhsar D.S."/>
            <person name="Schmutz J."/>
            <person name="Stiller J.W."/>
            <person name="Grossman A.R."/>
            <person name="Prochnik S.E."/>
        </authorList>
    </citation>
    <scope>NUCLEOTIDE SEQUENCE [LARGE SCALE GENOMIC DNA]</scope>
    <source>
        <strain evidence="2">4086291</strain>
    </source>
</reference>
<feature type="region of interest" description="Disordered" evidence="1">
    <location>
        <begin position="312"/>
        <end position="336"/>
    </location>
</feature>
<name>A0A1X6P6R6_PORUM</name>
<dbReference type="AlphaFoldDB" id="A0A1X6P6R6"/>
<evidence type="ECO:0000313" key="3">
    <source>
        <dbReference type="Proteomes" id="UP000218209"/>
    </source>
</evidence>
<evidence type="ECO:0000256" key="1">
    <source>
        <dbReference type="SAM" id="MobiDB-lite"/>
    </source>
</evidence>
<gene>
    <name evidence="2" type="ORF">BU14_0190s0013</name>
</gene>
<feature type="compositionally biased region" description="Pro residues" evidence="1">
    <location>
        <begin position="1"/>
        <end position="20"/>
    </location>
</feature>